<dbReference type="PANTHER" id="PTHR48016">
    <property type="entry name" value="MAP KINASE KINASE KINASE SSK2-RELATED-RELATED"/>
    <property type="match status" value="1"/>
</dbReference>
<evidence type="ECO:0000313" key="8">
    <source>
        <dbReference type="Proteomes" id="UP001210925"/>
    </source>
</evidence>
<dbReference type="InterPro" id="IPR001245">
    <property type="entry name" value="Ser-Thr/Tyr_kinase_cat_dom"/>
</dbReference>
<evidence type="ECO:0000256" key="3">
    <source>
        <dbReference type="ARBA" id="ARBA00022777"/>
    </source>
</evidence>
<evidence type="ECO:0000256" key="2">
    <source>
        <dbReference type="ARBA" id="ARBA00022741"/>
    </source>
</evidence>
<evidence type="ECO:0000313" key="7">
    <source>
        <dbReference type="EMBL" id="KAJ3262219.1"/>
    </source>
</evidence>
<evidence type="ECO:0000259" key="6">
    <source>
        <dbReference type="PROSITE" id="PS50011"/>
    </source>
</evidence>
<evidence type="ECO:0000256" key="5">
    <source>
        <dbReference type="PROSITE-ProRule" id="PRU10141"/>
    </source>
</evidence>
<keyword evidence="4 5" id="KW-0067">ATP-binding</keyword>
<dbReference type="Pfam" id="PF00069">
    <property type="entry name" value="Pkinase"/>
    <property type="match status" value="1"/>
</dbReference>
<evidence type="ECO:0000256" key="1">
    <source>
        <dbReference type="ARBA" id="ARBA00022679"/>
    </source>
</evidence>
<protein>
    <recommendedName>
        <fullName evidence="6">Protein kinase domain-containing protein</fullName>
    </recommendedName>
</protein>
<dbReference type="EMBL" id="JADGKB010000002">
    <property type="protein sequence ID" value="KAJ3262219.1"/>
    <property type="molecule type" value="Genomic_DNA"/>
</dbReference>
<dbReference type="GO" id="GO:0004672">
    <property type="term" value="F:protein kinase activity"/>
    <property type="evidence" value="ECO:0007669"/>
    <property type="project" value="InterPro"/>
</dbReference>
<dbReference type="InterPro" id="IPR011009">
    <property type="entry name" value="Kinase-like_dom_sf"/>
</dbReference>
<accession>A0AAD5URC9</accession>
<dbReference type="SUPFAM" id="SSF56112">
    <property type="entry name" value="Protein kinase-like (PK-like)"/>
    <property type="match status" value="1"/>
</dbReference>
<dbReference type="Proteomes" id="UP001210925">
    <property type="component" value="Unassembled WGS sequence"/>
</dbReference>
<proteinExistence type="predicted"/>
<name>A0AAD5URC9_9FUNG</name>
<keyword evidence="8" id="KW-1185">Reference proteome</keyword>
<sequence>MRGFQIGDLVGKGASGTVYRAIDTSCGLTVAIKKIKKLSTVELQETMQEIVLLTKLSHENIVQLYGYEIIKDELLIIMEYGNANEVKLADFGIASKLGMTKRALFEGSPYWMAPEVIELNGSSSASDIWSVGCTALEMFTGSPPFYDLEPIAALFRIVSSDKIPYPKSISPYFEDFLDNCFQKDPNLRIQATRLLNHPWVNNSAVVQPKRAINDKVSWRHVDLELFKEISDTNDYSLDFADEELNLDVVLPKSQEGVESQLDDTLQDVIPAKIPIQKSVYEIVHEVRLSKYEYNCVMEYLKLINQVI</sequence>
<gene>
    <name evidence="7" type="ORF">HK103_002632</name>
</gene>
<dbReference type="InterPro" id="IPR000719">
    <property type="entry name" value="Prot_kinase_dom"/>
</dbReference>
<organism evidence="7 8">
    <name type="scientific">Boothiomyces macroporosus</name>
    <dbReference type="NCBI Taxonomy" id="261099"/>
    <lineage>
        <taxon>Eukaryota</taxon>
        <taxon>Fungi</taxon>
        <taxon>Fungi incertae sedis</taxon>
        <taxon>Chytridiomycota</taxon>
        <taxon>Chytridiomycota incertae sedis</taxon>
        <taxon>Chytridiomycetes</taxon>
        <taxon>Rhizophydiales</taxon>
        <taxon>Terramycetaceae</taxon>
        <taxon>Boothiomyces</taxon>
    </lineage>
</organism>
<dbReference type="GO" id="GO:0000165">
    <property type="term" value="P:MAPK cascade"/>
    <property type="evidence" value="ECO:0007669"/>
    <property type="project" value="UniProtKB-ARBA"/>
</dbReference>
<dbReference type="GO" id="GO:0005524">
    <property type="term" value="F:ATP binding"/>
    <property type="evidence" value="ECO:0007669"/>
    <property type="project" value="UniProtKB-UniRule"/>
</dbReference>
<evidence type="ECO:0000256" key="4">
    <source>
        <dbReference type="ARBA" id="ARBA00022840"/>
    </source>
</evidence>
<dbReference type="Gene3D" id="1.10.510.10">
    <property type="entry name" value="Transferase(Phosphotransferase) domain 1"/>
    <property type="match status" value="1"/>
</dbReference>
<dbReference type="Gene3D" id="3.30.200.20">
    <property type="entry name" value="Phosphorylase Kinase, domain 1"/>
    <property type="match status" value="1"/>
</dbReference>
<dbReference type="PANTHER" id="PTHR48016:SF4">
    <property type="entry name" value="PROTEIN KINASE DOMAIN-CONTAINING PROTEIN"/>
    <property type="match status" value="1"/>
</dbReference>
<dbReference type="PROSITE" id="PS50011">
    <property type="entry name" value="PROTEIN_KINASE_DOM"/>
    <property type="match status" value="1"/>
</dbReference>
<keyword evidence="3" id="KW-0418">Kinase</keyword>
<comment type="caution">
    <text evidence="7">The sequence shown here is derived from an EMBL/GenBank/DDBJ whole genome shotgun (WGS) entry which is preliminary data.</text>
</comment>
<feature type="binding site" evidence="5">
    <location>
        <position position="34"/>
    </location>
    <ligand>
        <name>ATP</name>
        <dbReference type="ChEBI" id="CHEBI:30616"/>
    </ligand>
</feature>
<feature type="domain" description="Protein kinase" evidence="6">
    <location>
        <begin position="1"/>
        <end position="200"/>
    </location>
</feature>
<dbReference type="InterPro" id="IPR017441">
    <property type="entry name" value="Protein_kinase_ATP_BS"/>
</dbReference>
<dbReference type="Pfam" id="PF07714">
    <property type="entry name" value="PK_Tyr_Ser-Thr"/>
    <property type="match status" value="1"/>
</dbReference>
<keyword evidence="1" id="KW-0808">Transferase</keyword>
<keyword evidence="2 5" id="KW-0547">Nucleotide-binding</keyword>
<dbReference type="AlphaFoldDB" id="A0AAD5URC9"/>
<reference evidence="7" key="1">
    <citation type="submission" date="2020-05" db="EMBL/GenBank/DDBJ databases">
        <title>Phylogenomic resolution of chytrid fungi.</title>
        <authorList>
            <person name="Stajich J.E."/>
            <person name="Amses K."/>
            <person name="Simmons R."/>
            <person name="Seto K."/>
            <person name="Myers J."/>
            <person name="Bonds A."/>
            <person name="Quandt C.A."/>
            <person name="Barry K."/>
            <person name="Liu P."/>
            <person name="Grigoriev I."/>
            <person name="Longcore J.E."/>
            <person name="James T.Y."/>
        </authorList>
    </citation>
    <scope>NUCLEOTIDE SEQUENCE</scope>
    <source>
        <strain evidence="7">PLAUS21</strain>
    </source>
</reference>
<dbReference type="PROSITE" id="PS00107">
    <property type="entry name" value="PROTEIN_KINASE_ATP"/>
    <property type="match status" value="1"/>
</dbReference>
<dbReference type="InterPro" id="IPR050538">
    <property type="entry name" value="MAP_kinase_kinase_kinase"/>
</dbReference>